<protein>
    <submittedName>
        <fullName evidence="1">Uncharacterized protein</fullName>
    </submittedName>
</protein>
<sequence>MPKNAQVEVKADYWAIFDVPENIEPGRDAVAYVHNKIDAFEKRWRDPYPAAVWAVLDRASAGWRGFTMRHPPGCGYYRICEGRCITNRPNCRNGIREFTPKLVWREPIPPPSHRIVTASERNTMSELFTPLLERPPARKAELRYRLAGAGVQRVVSLGNAFGLASVGQGLAHWCTMPVSVIVDGLPMHPRRREVIALLA</sequence>
<gene>
    <name evidence="1" type="ORF">MHEC_28430</name>
</gene>
<reference evidence="1 2" key="1">
    <citation type="submission" date="2020-12" db="EMBL/GenBank/DDBJ databases">
        <title>Complete genome sequence of Mycobacterium heckeshornense JCM 15655T, closely related to a pathogenic non-tuberculous mycobacterial species Mycobacterium xenopi.</title>
        <authorList>
            <person name="Yoshida M."/>
            <person name="Fukano H."/>
            <person name="Asakura T."/>
            <person name="Suzuki M."/>
            <person name="Hoshino Y."/>
        </authorList>
    </citation>
    <scope>NUCLEOTIDE SEQUENCE [LARGE SCALE GENOMIC DNA]</scope>
    <source>
        <strain evidence="1 2">JCM 15655</strain>
    </source>
</reference>
<dbReference type="EMBL" id="AP024237">
    <property type="protein sequence ID" value="BCO36410.1"/>
    <property type="molecule type" value="Genomic_DNA"/>
</dbReference>
<dbReference type="AlphaFoldDB" id="A0A2I3EHW2"/>
<proteinExistence type="predicted"/>
<dbReference type="Proteomes" id="UP000595446">
    <property type="component" value="Chromosome"/>
</dbReference>
<evidence type="ECO:0000313" key="2">
    <source>
        <dbReference type="Proteomes" id="UP000595446"/>
    </source>
</evidence>
<dbReference type="RefSeq" id="WP_048893650.1">
    <property type="nucleotide sequence ID" value="NZ_AP024237.1"/>
</dbReference>
<accession>A0A2I3EHW2</accession>
<keyword evidence="2" id="KW-1185">Reference proteome</keyword>
<name>A0A2I3EHW2_9MYCO</name>
<evidence type="ECO:0000313" key="1">
    <source>
        <dbReference type="EMBL" id="BCO36410.1"/>
    </source>
</evidence>
<organism evidence="1 2">
    <name type="scientific">Mycobacterium heckeshornense</name>
    <dbReference type="NCBI Taxonomy" id="110505"/>
    <lineage>
        <taxon>Bacteria</taxon>
        <taxon>Bacillati</taxon>
        <taxon>Actinomycetota</taxon>
        <taxon>Actinomycetes</taxon>
        <taxon>Mycobacteriales</taxon>
        <taxon>Mycobacteriaceae</taxon>
        <taxon>Mycobacterium</taxon>
    </lineage>
</organism>